<feature type="compositionally biased region" description="Basic residues" evidence="1">
    <location>
        <begin position="189"/>
        <end position="212"/>
    </location>
</feature>
<dbReference type="Gramene" id="ONIVA07G06920.1">
    <property type="protein sequence ID" value="ONIVA07G06920.1"/>
    <property type="gene ID" value="ONIVA07G06920"/>
</dbReference>
<dbReference type="HOGENOM" id="CLU_961024_0_0_1"/>
<dbReference type="Proteomes" id="UP000006591">
    <property type="component" value="Chromosome 7"/>
</dbReference>
<reference evidence="2" key="1">
    <citation type="submission" date="2015-04" db="UniProtKB">
        <authorList>
            <consortium name="EnsemblPlants"/>
        </authorList>
    </citation>
    <scope>IDENTIFICATION</scope>
    <source>
        <strain evidence="2">SL10</strain>
    </source>
</reference>
<feature type="region of interest" description="Disordered" evidence="1">
    <location>
        <begin position="22"/>
        <end position="212"/>
    </location>
</feature>
<name>A0A0E0HYH4_ORYNI</name>
<reference evidence="2" key="2">
    <citation type="submission" date="2018-04" db="EMBL/GenBank/DDBJ databases">
        <title>OnivRS2 (Oryza nivara Reference Sequence Version 2).</title>
        <authorList>
            <person name="Zhang J."/>
            <person name="Kudrna D."/>
            <person name="Lee S."/>
            <person name="Talag J."/>
            <person name="Rajasekar S."/>
            <person name="Welchert J."/>
            <person name="Hsing Y.-I."/>
            <person name="Wing R.A."/>
        </authorList>
    </citation>
    <scope>NUCLEOTIDE SEQUENCE [LARGE SCALE GENOMIC DNA]</scope>
    <source>
        <strain evidence="2">SL10</strain>
    </source>
</reference>
<dbReference type="EnsemblPlants" id="ONIVA07G06920.1">
    <property type="protein sequence ID" value="ONIVA07G06920.1"/>
    <property type="gene ID" value="ONIVA07G06920"/>
</dbReference>
<accession>A0A0E0HYH4</accession>
<evidence type="ECO:0000313" key="3">
    <source>
        <dbReference type="Proteomes" id="UP000006591"/>
    </source>
</evidence>
<evidence type="ECO:0000313" key="2">
    <source>
        <dbReference type="EnsemblPlants" id="ONIVA07G06920.1"/>
    </source>
</evidence>
<proteinExistence type="predicted"/>
<organism evidence="2">
    <name type="scientific">Oryza nivara</name>
    <name type="common">Indian wild rice</name>
    <name type="synonym">Oryza sativa f. spontanea</name>
    <dbReference type="NCBI Taxonomy" id="4536"/>
    <lineage>
        <taxon>Eukaryota</taxon>
        <taxon>Viridiplantae</taxon>
        <taxon>Streptophyta</taxon>
        <taxon>Embryophyta</taxon>
        <taxon>Tracheophyta</taxon>
        <taxon>Spermatophyta</taxon>
        <taxon>Magnoliopsida</taxon>
        <taxon>Liliopsida</taxon>
        <taxon>Poales</taxon>
        <taxon>Poaceae</taxon>
        <taxon>BOP clade</taxon>
        <taxon>Oryzoideae</taxon>
        <taxon>Oryzeae</taxon>
        <taxon>Oryzinae</taxon>
        <taxon>Oryza</taxon>
    </lineage>
</organism>
<protein>
    <submittedName>
        <fullName evidence="2">Uncharacterized protein</fullName>
    </submittedName>
</protein>
<feature type="compositionally biased region" description="Basic residues" evidence="1">
    <location>
        <begin position="147"/>
        <end position="156"/>
    </location>
</feature>
<feature type="compositionally biased region" description="Basic residues" evidence="1">
    <location>
        <begin position="84"/>
        <end position="119"/>
    </location>
</feature>
<evidence type="ECO:0000256" key="1">
    <source>
        <dbReference type="SAM" id="MobiDB-lite"/>
    </source>
</evidence>
<keyword evidence="3" id="KW-1185">Reference proteome</keyword>
<dbReference type="AlphaFoldDB" id="A0A0E0HYH4"/>
<feature type="compositionally biased region" description="Basic residues" evidence="1">
    <location>
        <begin position="39"/>
        <end position="62"/>
    </location>
</feature>
<sequence>MSCPPSICSHVLSSPTALASLRSSIRSPPKPIQETTANHGHRQRRRWRRRRRGHEHPHHGAGRHRERELALHPGGLHRPGVAPLRRRARARRWRRPPGLRLRRGGPRRVRPRPVPRPRLRLLPLLQHRRALPQADRAHPPALPPPERRRRRIRRQPHGHDQPGGAPRRDPGVGGGLRVRVRVPDDGARQRRAGQARPPRLRRRRRRRVGRRRAARLARAHRHAHLHRHRLLRLHPLAQPPDQQLKRSNASIDFLLVILRDLDDAALLPTRRHCIYNYASVCSLCVLGVTC</sequence>